<evidence type="ECO:0000313" key="2">
    <source>
        <dbReference type="Proteomes" id="UP001234297"/>
    </source>
</evidence>
<gene>
    <name evidence="1" type="ORF">MRB53_026314</name>
</gene>
<organism evidence="1 2">
    <name type="scientific">Persea americana</name>
    <name type="common">Avocado</name>
    <dbReference type="NCBI Taxonomy" id="3435"/>
    <lineage>
        <taxon>Eukaryota</taxon>
        <taxon>Viridiplantae</taxon>
        <taxon>Streptophyta</taxon>
        <taxon>Embryophyta</taxon>
        <taxon>Tracheophyta</taxon>
        <taxon>Spermatophyta</taxon>
        <taxon>Magnoliopsida</taxon>
        <taxon>Magnoliidae</taxon>
        <taxon>Laurales</taxon>
        <taxon>Lauraceae</taxon>
        <taxon>Persea</taxon>
    </lineage>
</organism>
<sequence>MRDYEKMPPRKTLNPNTWQASSNNQDPMVEESGHELPPASPPPPWGEGEGIHLLLQTMVEQQRAMNEQIAGQNESQTAMQPKS</sequence>
<comment type="caution">
    <text evidence="1">The sequence shown here is derived from an EMBL/GenBank/DDBJ whole genome shotgun (WGS) entry which is preliminary data.</text>
</comment>
<dbReference type="EMBL" id="CM056816">
    <property type="protein sequence ID" value="KAJ8632978.1"/>
    <property type="molecule type" value="Genomic_DNA"/>
</dbReference>
<evidence type="ECO:0000313" key="1">
    <source>
        <dbReference type="EMBL" id="KAJ8632978.1"/>
    </source>
</evidence>
<proteinExistence type="predicted"/>
<reference evidence="1 2" key="1">
    <citation type="journal article" date="2022" name="Hortic Res">
        <title>A haplotype resolved chromosomal level avocado genome allows analysis of novel avocado genes.</title>
        <authorList>
            <person name="Nath O."/>
            <person name="Fletcher S.J."/>
            <person name="Hayward A."/>
            <person name="Shaw L.M."/>
            <person name="Masouleh A.K."/>
            <person name="Furtado A."/>
            <person name="Henry R.J."/>
            <person name="Mitter N."/>
        </authorList>
    </citation>
    <scope>NUCLEOTIDE SEQUENCE [LARGE SCALE GENOMIC DNA]</scope>
    <source>
        <strain evidence="2">cv. Hass</strain>
    </source>
</reference>
<accession>A0ACC2LI06</accession>
<protein>
    <submittedName>
        <fullName evidence="1">Uncharacterized protein</fullName>
    </submittedName>
</protein>
<name>A0ACC2LI06_PERAE</name>
<keyword evidence="2" id="KW-1185">Reference proteome</keyword>
<dbReference type="Proteomes" id="UP001234297">
    <property type="component" value="Chromosome 8"/>
</dbReference>